<dbReference type="GO" id="GO:0016787">
    <property type="term" value="F:hydrolase activity"/>
    <property type="evidence" value="ECO:0007669"/>
    <property type="project" value="UniProtKB-KW"/>
</dbReference>
<reference evidence="1 2" key="1">
    <citation type="submission" date="2019-07" db="EMBL/GenBank/DDBJ databases">
        <title>Shewanella sp. YLB-06 whole genomic sequence.</title>
        <authorList>
            <person name="Yu L."/>
        </authorList>
    </citation>
    <scope>NUCLEOTIDE SEQUENCE [LARGE SCALE GENOMIC DNA]</scope>
    <source>
        <strain evidence="1 2">YLB-06</strain>
    </source>
</reference>
<evidence type="ECO:0000313" key="2">
    <source>
        <dbReference type="Proteomes" id="UP000315947"/>
    </source>
</evidence>
<dbReference type="EMBL" id="CP041614">
    <property type="protein sequence ID" value="QDO83417.1"/>
    <property type="molecule type" value="Genomic_DNA"/>
</dbReference>
<dbReference type="SUPFAM" id="SSF53756">
    <property type="entry name" value="UDP-Glycosyltransferase/glycogen phosphorylase"/>
    <property type="match status" value="1"/>
</dbReference>
<dbReference type="Gene3D" id="3.40.50.11190">
    <property type="match status" value="1"/>
</dbReference>
<name>A0ABX5WYA5_9GAMM</name>
<evidence type="ECO:0000313" key="1">
    <source>
        <dbReference type="EMBL" id="QDO83417.1"/>
    </source>
</evidence>
<accession>A0ABX5WYA5</accession>
<gene>
    <name evidence="1" type="primary">pseG</name>
    <name evidence="1" type="ORF">FM037_09490</name>
</gene>
<dbReference type="InterPro" id="IPR020023">
    <property type="entry name" value="PseG"/>
</dbReference>
<dbReference type="Gene3D" id="3.40.50.2000">
    <property type="entry name" value="Glycogen Phosphorylase B"/>
    <property type="match status" value="1"/>
</dbReference>
<keyword evidence="2" id="KW-1185">Reference proteome</keyword>
<organism evidence="1 2">
    <name type="scientific">Shewanella psychropiezotolerans</name>
    <dbReference type="NCBI Taxonomy" id="2593655"/>
    <lineage>
        <taxon>Bacteria</taxon>
        <taxon>Pseudomonadati</taxon>
        <taxon>Pseudomonadota</taxon>
        <taxon>Gammaproteobacteria</taxon>
        <taxon>Alteromonadales</taxon>
        <taxon>Shewanellaceae</taxon>
        <taxon>Shewanella</taxon>
    </lineage>
</organism>
<dbReference type="EC" id="3.6.1.57" evidence="1"/>
<proteinExistence type="predicted"/>
<sequence length="359" mass="40227">MHYLIRTDASDSIGSGHVMRCLTLANAIIAEAKGLGEKAQITFVCASHSGHLQRMIREQNFTVIAIKPCDTQLKDAEACLSKLNQNYDLLIVDHYGLGAEFEVLMRQQCHHVMVIDDLADRHHHCDVLLDQNLLPNSINRYHSFINFNCTPLLGPKYSILRAEFYNIRRSMVTDSQRLLVFLGGSDPANFNLMVLQSIAMIPEPMNVDLVLGEHNPWNDEIIELFKEADWLTVHIQCSYMAKLMSEARMSIGAGGSSHWERCTCSLPALVMTVAANQLATTAYLASLGACINLGKAKDISVIELSRLLVDLWQDEKRLINLSDVARQQVPTAGTQRVIEQLNRFKPSVVHLGYIGDRNE</sequence>
<keyword evidence="1" id="KW-0378">Hydrolase</keyword>
<dbReference type="NCBIfam" id="TIGR03590">
    <property type="entry name" value="PseG"/>
    <property type="match status" value="1"/>
</dbReference>
<protein>
    <submittedName>
        <fullName evidence="1">UDP-2,4-diacetamido-2,4, 6-trideoxy-beta-L-altropyranose hydrolase</fullName>
        <ecNumber evidence="1">3.6.1.57</ecNumber>
    </submittedName>
</protein>
<dbReference type="Proteomes" id="UP000315947">
    <property type="component" value="Chromosome"/>
</dbReference>